<dbReference type="GO" id="GO:0005856">
    <property type="term" value="C:cytoskeleton"/>
    <property type="evidence" value="ECO:0007669"/>
    <property type="project" value="UniProtKB-ARBA"/>
</dbReference>
<keyword evidence="6 13" id="KW-0863">Zinc-finger</keyword>
<dbReference type="WBParaSite" id="nRc.2.0.1.t01294-RA">
    <property type="protein sequence ID" value="nRc.2.0.1.t01294-RA"/>
    <property type="gene ID" value="nRc.2.0.1.g01294"/>
</dbReference>
<name>A0A915HIN7_ROMCU</name>
<dbReference type="InterPro" id="IPR011992">
    <property type="entry name" value="EF-hand-dom_pair"/>
</dbReference>
<dbReference type="PROSITE" id="PS50135">
    <property type="entry name" value="ZF_ZZ_2"/>
    <property type="match status" value="1"/>
</dbReference>
<evidence type="ECO:0000256" key="6">
    <source>
        <dbReference type="ARBA" id="ARBA00022771"/>
    </source>
</evidence>
<evidence type="ECO:0000256" key="8">
    <source>
        <dbReference type="ARBA" id="ARBA00022837"/>
    </source>
</evidence>
<reference evidence="18" key="1">
    <citation type="submission" date="2022-11" db="UniProtKB">
        <authorList>
            <consortium name="WormBaseParasite"/>
        </authorList>
    </citation>
    <scope>IDENTIFICATION</scope>
</reference>
<dbReference type="GO" id="GO:0046928">
    <property type="term" value="P:regulation of neurotransmitter secretion"/>
    <property type="evidence" value="ECO:0007669"/>
    <property type="project" value="UniProtKB-ARBA"/>
</dbReference>
<evidence type="ECO:0000256" key="1">
    <source>
        <dbReference type="ARBA" id="ARBA00004245"/>
    </source>
</evidence>
<dbReference type="PANTHER" id="PTHR12268:SF14">
    <property type="entry name" value="DYSTROPHIN-1"/>
    <property type="match status" value="1"/>
</dbReference>
<feature type="coiled-coil region" evidence="14">
    <location>
        <begin position="418"/>
        <end position="466"/>
    </location>
</feature>
<dbReference type="GO" id="GO:0008270">
    <property type="term" value="F:zinc ion binding"/>
    <property type="evidence" value="ECO:0007669"/>
    <property type="project" value="UniProtKB-KW"/>
</dbReference>
<feature type="region of interest" description="Disordered" evidence="15">
    <location>
        <begin position="336"/>
        <end position="359"/>
    </location>
</feature>
<dbReference type="GO" id="GO:0048790">
    <property type="term" value="P:maintenance of presynaptic active zone structure"/>
    <property type="evidence" value="ECO:0007669"/>
    <property type="project" value="UniProtKB-ARBA"/>
</dbReference>
<dbReference type="GO" id="GO:0007274">
    <property type="term" value="P:neuromuscular synaptic transmission"/>
    <property type="evidence" value="ECO:0007669"/>
    <property type="project" value="UniProtKB-ARBA"/>
</dbReference>
<dbReference type="InterPro" id="IPR015154">
    <property type="entry name" value="EF-hand_dom_typ2"/>
</dbReference>
<evidence type="ECO:0000256" key="9">
    <source>
        <dbReference type="ARBA" id="ARBA00023136"/>
    </source>
</evidence>
<dbReference type="Pfam" id="PF09069">
    <property type="entry name" value="EF-hand_3"/>
    <property type="match status" value="1"/>
</dbReference>
<keyword evidence="3" id="KW-1003">Cell membrane</keyword>
<keyword evidence="5" id="KW-0479">Metal-binding</keyword>
<dbReference type="GO" id="GO:0046716">
    <property type="term" value="P:muscle cell cellular homeostasis"/>
    <property type="evidence" value="ECO:0007669"/>
    <property type="project" value="UniProtKB-ARBA"/>
</dbReference>
<keyword evidence="10" id="KW-0206">Cytoskeleton</keyword>
<feature type="domain" description="ZZ-type" evidence="16">
    <location>
        <begin position="91"/>
        <end position="147"/>
    </location>
</feature>
<keyword evidence="7" id="KW-0862">Zinc</keyword>
<evidence type="ECO:0000313" key="17">
    <source>
        <dbReference type="Proteomes" id="UP000887565"/>
    </source>
</evidence>
<evidence type="ECO:0000313" key="18">
    <source>
        <dbReference type="WBParaSite" id="nRc.2.0.1.t01294-RA"/>
    </source>
</evidence>
<dbReference type="InterPro" id="IPR000433">
    <property type="entry name" value="Znf_ZZ"/>
</dbReference>
<evidence type="ECO:0000256" key="4">
    <source>
        <dbReference type="ARBA" id="ARBA00022490"/>
    </source>
</evidence>
<dbReference type="SUPFAM" id="SSF47473">
    <property type="entry name" value="EF-hand"/>
    <property type="match status" value="1"/>
</dbReference>
<dbReference type="SMART" id="SM00291">
    <property type="entry name" value="ZnF_ZZ"/>
    <property type="match status" value="1"/>
</dbReference>
<proteinExistence type="predicted"/>
<dbReference type="FunFam" id="3.30.60.90:FF:000001">
    <property type="entry name" value="Dystrophin isoform 2"/>
    <property type="match status" value="1"/>
</dbReference>
<dbReference type="InterPro" id="IPR050774">
    <property type="entry name" value="KCMF1/Dystrophin"/>
</dbReference>
<keyword evidence="9" id="KW-0472">Membrane</keyword>
<evidence type="ECO:0000256" key="12">
    <source>
        <dbReference type="ARBA" id="ARBA00083840"/>
    </source>
</evidence>
<dbReference type="GO" id="GO:0031594">
    <property type="term" value="C:neuromuscular junction"/>
    <property type="evidence" value="ECO:0007669"/>
    <property type="project" value="UniProtKB-ARBA"/>
</dbReference>
<keyword evidence="17" id="KW-1185">Reference proteome</keyword>
<dbReference type="GO" id="GO:0042383">
    <property type="term" value="C:sarcolemma"/>
    <property type="evidence" value="ECO:0007669"/>
    <property type="project" value="UniProtKB-SubCell"/>
</dbReference>
<dbReference type="PROSITE" id="PS01357">
    <property type="entry name" value="ZF_ZZ_1"/>
    <property type="match status" value="1"/>
</dbReference>
<keyword evidence="8" id="KW-0106">Calcium</keyword>
<dbReference type="Proteomes" id="UP000887565">
    <property type="component" value="Unplaced"/>
</dbReference>
<dbReference type="SUPFAM" id="SSF57850">
    <property type="entry name" value="RING/U-box"/>
    <property type="match status" value="1"/>
</dbReference>
<dbReference type="Pfam" id="PF00569">
    <property type="entry name" value="ZZ"/>
    <property type="match status" value="1"/>
</dbReference>
<evidence type="ECO:0000256" key="7">
    <source>
        <dbReference type="ARBA" id="ARBA00022833"/>
    </source>
</evidence>
<evidence type="ECO:0000256" key="15">
    <source>
        <dbReference type="SAM" id="MobiDB-lite"/>
    </source>
</evidence>
<dbReference type="Gene3D" id="3.30.60.90">
    <property type="match status" value="1"/>
</dbReference>
<evidence type="ECO:0000256" key="2">
    <source>
        <dbReference type="ARBA" id="ARBA00004278"/>
    </source>
</evidence>
<sequence>LYRQISTTSGGVDQKKLALLIHDCVQIPKYLGEVAAFGGTNIEPSVRSCFEQAKYPQEINLQNYLDWLKHEPQSLVWLPVMHRVLLAEAVKHQSKCNVCKMFPIIGLRYRCLKCFNFDMCQNCFFSQRTAKNHKVLHPMQEYCVASTSGEDVRDFSRIFKNKFKSRKYFKSHPRVGYLPVQSINEGVPIEARNVPPFNPITQELHRNIESFSSHLAEVENSQTLSMGGSIIADDPMTLADDEHAAIANLSGTLGVGASGTPILTPQSPAQLISMIDSAQREEFEAIRRRLEDENRRLEMERDHLQLKVMSTTALHVMSNGSAGPQSVMTNGSLGRRSGAVNGAHGGGRHFSATPQRQTTSLQRQTSASPMFDTLTSPSTAVPLLENGFSTLNRSDERAQYPRAFDDAADSEAITAVEEKELLLEARTLRQHKERLEERSRVLEDHNKQLEVQLKRLKDLVDQQQISEFNANIISPQVTPYATPGSSLQRVLPAQQNGTIDMTTDLDAIPSAALTASRMTDLMSTVNDLGRAMENFVDAIQSDEEEAEEGEASDTKNESETINLPAMVPEDGALSPKTVK</sequence>
<keyword evidence="14" id="KW-0175">Coiled coil</keyword>
<evidence type="ECO:0000259" key="16">
    <source>
        <dbReference type="PROSITE" id="PS50135"/>
    </source>
</evidence>
<keyword evidence="4" id="KW-0963">Cytoplasm</keyword>
<dbReference type="GO" id="GO:0050699">
    <property type="term" value="F:WW domain binding"/>
    <property type="evidence" value="ECO:0007669"/>
    <property type="project" value="UniProtKB-ARBA"/>
</dbReference>
<evidence type="ECO:0000256" key="13">
    <source>
        <dbReference type="PROSITE-ProRule" id="PRU00228"/>
    </source>
</evidence>
<evidence type="ECO:0000256" key="10">
    <source>
        <dbReference type="ARBA" id="ARBA00023212"/>
    </source>
</evidence>
<evidence type="ECO:0000256" key="14">
    <source>
        <dbReference type="SAM" id="Coils"/>
    </source>
</evidence>
<dbReference type="GO" id="GO:0030010">
    <property type="term" value="P:establishment of cell polarity"/>
    <property type="evidence" value="ECO:0007669"/>
    <property type="project" value="UniProtKB-ARBA"/>
</dbReference>
<evidence type="ECO:0000256" key="3">
    <source>
        <dbReference type="ARBA" id="ARBA00022475"/>
    </source>
</evidence>
<protein>
    <recommendedName>
        <fullName evidence="12">Protein detached</fullName>
    </recommendedName>
</protein>
<evidence type="ECO:0000256" key="5">
    <source>
        <dbReference type="ARBA" id="ARBA00022723"/>
    </source>
</evidence>
<dbReference type="Gene3D" id="1.10.238.10">
    <property type="entry name" value="EF-hand"/>
    <property type="match status" value="1"/>
</dbReference>
<dbReference type="CDD" id="cd02334">
    <property type="entry name" value="ZZ_dystrophin"/>
    <property type="match status" value="1"/>
</dbReference>
<dbReference type="AlphaFoldDB" id="A0A915HIN7"/>
<comment type="subcellular location">
    <subcellularLocation>
        <location evidence="2">Cell membrane</location>
        <location evidence="2">Sarcolemma</location>
        <topology evidence="2">Peripheral membrane protein</topology>
        <orientation evidence="2">Cytoplasmic side</orientation>
    </subcellularLocation>
    <subcellularLocation>
        <location evidence="1">Cytoplasm</location>
        <location evidence="1">Cytoskeleton</location>
    </subcellularLocation>
</comment>
<dbReference type="InterPro" id="IPR043145">
    <property type="entry name" value="Znf_ZZ_sf"/>
</dbReference>
<dbReference type="GO" id="GO:0048172">
    <property type="term" value="P:regulation of short-term neuronal synaptic plasticity"/>
    <property type="evidence" value="ECO:0007669"/>
    <property type="project" value="UniProtKB-ARBA"/>
</dbReference>
<accession>A0A915HIN7</accession>
<feature type="compositionally biased region" description="Acidic residues" evidence="15">
    <location>
        <begin position="540"/>
        <end position="551"/>
    </location>
</feature>
<dbReference type="GO" id="GO:0016010">
    <property type="term" value="C:dystrophin-associated glycoprotein complex"/>
    <property type="evidence" value="ECO:0007669"/>
    <property type="project" value="UniProtKB-ARBA"/>
</dbReference>
<dbReference type="PANTHER" id="PTHR12268">
    <property type="entry name" value="E3 UBIQUITIN-PROTEIN LIGASE KCMF1"/>
    <property type="match status" value="1"/>
</dbReference>
<evidence type="ECO:0000256" key="11">
    <source>
        <dbReference type="ARBA" id="ARBA00065906"/>
    </source>
</evidence>
<organism evidence="17 18">
    <name type="scientific">Romanomermis culicivorax</name>
    <name type="common">Nematode worm</name>
    <dbReference type="NCBI Taxonomy" id="13658"/>
    <lineage>
        <taxon>Eukaryota</taxon>
        <taxon>Metazoa</taxon>
        <taxon>Ecdysozoa</taxon>
        <taxon>Nematoda</taxon>
        <taxon>Enoplea</taxon>
        <taxon>Dorylaimia</taxon>
        <taxon>Mermithida</taxon>
        <taxon>Mermithoidea</taxon>
        <taxon>Mermithidae</taxon>
        <taxon>Romanomermis</taxon>
    </lineage>
</organism>
<feature type="coiled-coil region" evidence="14">
    <location>
        <begin position="280"/>
        <end position="307"/>
    </location>
</feature>
<comment type="subunit">
    <text evidence="11">Component of the dystrophin associated protein complex (DAPC). Interacts with Dg, via the Dg WW domain binding sites.</text>
</comment>
<feature type="region of interest" description="Disordered" evidence="15">
    <location>
        <begin position="538"/>
        <end position="579"/>
    </location>
</feature>